<accession>E4XLM5</accession>
<keyword evidence="3" id="KW-1185">Reference proteome</keyword>
<dbReference type="InParanoid" id="E4XLM5"/>
<organism evidence="2">
    <name type="scientific">Oikopleura dioica</name>
    <name type="common">Tunicate</name>
    <dbReference type="NCBI Taxonomy" id="34765"/>
    <lineage>
        <taxon>Eukaryota</taxon>
        <taxon>Metazoa</taxon>
        <taxon>Chordata</taxon>
        <taxon>Tunicata</taxon>
        <taxon>Appendicularia</taxon>
        <taxon>Copelata</taxon>
        <taxon>Oikopleuridae</taxon>
        <taxon>Oikopleura</taxon>
    </lineage>
</organism>
<evidence type="ECO:0008006" key="4">
    <source>
        <dbReference type="Google" id="ProtNLM"/>
    </source>
</evidence>
<name>E4XLM5_OIKDI</name>
<reference evidence="2" key="1">
    <citation type="journal article" date="2010" name="Science">
        <title>Plasticity of animal genome architecture unmasked by rapid evolution of a pelagic tunicate.</title>
        <authorList>
            <person name="Denoeud F."/>
            <person name="Henriet S."/>
            <person name="Mungpakdee S."/>
            <person name="Aury J.M."/>
            <person name="Da Silva C."/>
            <person name="Brinkmann H."/>
            <person name="Mikhaleva J."/>
            <person name="Olsen L.C."/>
            <person name="Jubin C."/>
            <person name="Canestro C."/>
            <person name="Bouquet J.M."/>
            <person name="Danks G."/>
            <person name="Poulain J."/>
            <person name="Campsteijn C."/>
            <person name="Adamski M."/>
            <person name="Cross I."/>
            <person name="Yadetie F."/>
            <person name="Muffato M."/>
            <person name="Louis A."/>
            <person name="Butcher S."/>
            <person name="Tsagkogeorga G."/>
            <person name="Konrad A."/>
            <person name="Singh S."/>
            <person name="Jensen M.F."/>
            <person name="Cong E.H."/>
            <person name="Eikeseth-Otteraa H."/>
            <person name="Noel B."/>
            <person name="Anthouard V."/>
            <person name="Porcel B.M."/>
            <person name="Kachouri-Lafond R."/>
            <person name="Nishino A."/>
            <person name="Ugolini M."/>
            <person name="Chourrout P."/>
            <person name="Nishida H."/>
            <person name="Aasland R."/>
            <person name="Huzurbazar S."/>
            <person name="Westhof E."/>
            <person name="Delsuc F."/>
            <person name="Lehrach H."/>
            <person name="Reinhardt R."/>
            <person name="Weissenbach J."/>
            <person name="Roy S.W."/>
            <person name="Artiguenave F."/>
            <person name="Postlethwait J.H."/>
            <person name="Manak J.R."/>
            <person name="Thompson E.M."/>
            <person name="Jaillon O."/>
            <person name="Du Pasquier L."/>
            <person name="Boudinot P."/>
            <person name="Liberles D.A."/>
            <person name="Volff J.N."/>
            <person name="Philippe H."/>
            <person name="Lenhard B."/>
            <person name="Roest Crollius H."/>
            <person name="Wincker P."/>
            <person name="Chourrout D."/>
        </authorList>
    </citation>
    <scope>NUCLEOTIDE SEQUENCE [LARGE SCALE GENOMIC DNA]</scope>
</reference>
<keyword evidence="1" id="KW-0732">Signal</keyword>
<gene>
    <name evidence="2" type="ORF">GSOID_T00014616001</name>
</gene>
<sequence length="293" mass="32277">MSFKIELLPVVSFLMVLTESYSVSSVFSPSPSISDSSGSSIVSYSSSSDEFSLEVGPIIDFNPVLTLLIVLSIADSNFSGSVCFISFLTLTGSSSRTSITCDSSNSSSVSSKNLNYENFCCSFFRSHLRKEVATGFGEIRETDLNVCRIFISTEFANREDEMIAVVLAQAFRSEFIAVPQVAQFQSAKWQIAAGKAAQQARTFHVQQMKKAKRSWQSDVARLQRETTAKALVKMAASILLIVAILKAKLMMCFADGFMKRMERIFCARRILSQLDFAASTTLAIVNKARSLLE</sequence>
<feature type="signal peptide" evidence="1">
    <location>
        <begin position="1"/>
        <end position="22"/>
    </location>
</feature>
<evidence type="ECO:0000256" key="1">
    <source>
        <dbReference type="SAM" id="SignalP"/>
    </source>
</evidence>
<dbReference type="AlphaFoldDB" id="E4XLM5"/>
<feature type="chain" id="PRO_5003193034" description="Transmembrane protein" evidence="1">
    <location>
        <begin position="23"/>
        <end position="293"/>
    </location>
</feature>
<evidence type="ECO:0000313" key="3">
    <source>
        <dbReference type="Proteomes" id="UP000001307"/>
    </source>
</evidence>
<dbReference type="Proteomes" id="UP000001307">
    <property type="component" value="Unassembled WGS sequence"/>
</dbReference>
<dbReference type="EMBL" id="FN653071">
    <property type="protein sequence ID" value="CBY10940.1"/>
    <property type="molecule type" value="Genomic_DNA"/>
</dbReference>
<proteinExistence type="predicted"/>
<evidence type="ECO:0000313" key="2">
    <source>
        <dbReference type="EMBL" id="CBY10940.1"/>
    </source>
</evidence>
<protein>
    <recommendedName>
        <fullName evidence="4">Transmembrane protein</fullName>
    </recommendedName>
</protein>